<dbReference type="EMBL" id="KV428066">
    <property type="protein sequence ID" value="KZT38284.1"/>
    <property type="molecule type" value="Genomic_DNA"/>
</dbReference>
<feature type="region of interest" description="Disordered" evidence="1">
    <location>
        <begin position="127"/>
        <end position="197"/>
    </location>
</feature>
<evidence type="ECO:0000313" key="3">
    <source>
        <dbReference type="Proteomes" id="UP000076798"/>
    </source>
</evidence>
<accession>A0A166D9J9</accession>
<dbReference type="CDD" id="cd12148">
    <property type="entry name" value="fungal_TF_MHR"/>
    <property type="match status" value="1"/>
</dbReference>
<sequence length="571" mass="63657">MSAFPSPSVLHTVTLPQMSFPQNFNEAGLEAQDLRLQLPPIPPDIQVEGQLKLIIEPGGSLFGPPSAFNMAMKAAPRPPFQRPEMITIDAARPWLQLWTPHRLRDLAQDQDWLTLMSTQRTNIQSIAPRSLGRTAIPLPTEPHATGSVRSRSVSSDGTNSPTCTRRRRGKRPYPPRVHVEKSKSPLHHQSEDDDPHLGSQIVAADHLTPNSATGTTSHQSDPDYRLPLSDFIPTIAEVETACDKVQLNFGTEQTVSVSKVYLSECRERAFELFPRKLAGIGTAIDKRYTHPASHLWAKPGVPISAPQKAKTALLLLIIHYGHINPRPSAVNPTGLSVKPEEFADFLIDSAQRLLNKANWECIIRKDATLVIQPTLLLGLHCHATKEGWPAFEPLFNEALRASQYLRAIEKDIPLAIGQGQTRFCSNDREQEIRRRTLFGLSILASLRNGSTFGLTNDELDLPLPIDIRYKDIEDGQDILTTVEDKSLLSDVNLLIINARLIVAKSRLLNILGPIGRKNEPFHTNGIIENVLPYIEAFRNDVQTATKSNYYSFPYIDKALVKMDEVIQSQDT</sequence>
<feature type="compositionally biased region" description="Basic residues" evidence="1">
    <location>
        <begin position="164"/>
        <end position="173"/>
    </location>
</feature>
<keyword evidence="3" id="KW-1185">Reference proteome</keyword>
<evidence type="ECO:0008006" key="4">
    <source>
        <dbReference type="Google" id="ProtNLM"/>
    </source>
</evidence>
<protein>
    <recommendedName>
        <fullName evidence="4">Transcription factor domain-containing protein</fullName>
    </recommendedName>
</protein>
<evidence type="ECO:0000313" key="2">
    <source>
        <dbReference type="EMBL" id="KZT38284.1"/>
    </source>
</evidence>
<name>A0A166D9J9_9AGAM</name>
<dbReference type="Proteomes" id="UP000076798">
    <property type="component" value="Unassembled WGS sequence"/>
</dbReference>
<proteinExistence type="predicted"/>
<reference evidence="2 3" key="1">
    <citation type="journal article" date="2016" name="Mol. Biol. Evol.">
        <title>Comparative Genomics of Early-Diverging Mushroom-Forming Fungi Provides Insights into the Origins of Lignocellulose Decay Capabilities.</title>
        <authorList>
            <person name="Nagy L.G."/>
            <person name="Riley R."/>
            <person name="Tritt A."/>
            <person name="Adam C."/>
            <person name="Daum C."/>
            <person name="Floudas D."/>
            <person name="Sun H."/>
            <person name="Yadav J.S."/>
            <person name="Pangilinan J."/>
            <person name="Larsson K.H."/>
            <person name="Matsuura K."/>
            <person name="Barry K."/>
            <person name="Labutti K."/>
            <person name="Kuo R."/>
            <person name="Ohm R.A."/>
            <person name="Bhattacharya S.S."/>
            <person name="Shirouzu T."/>
            <person name="Yoshinaga Y."/>
            <person name="Martin F.M."/>
            <person name="Grigoriev I.V."/>
            <person name="Hibbett D.S."/>
        </authorList>
    </citation>
    <scope>NUCLEOTIDE SEQUENCE [LARGE SCALE GENOMIC DNA]</scope>
    <source>
        <strain evidence="2 3">HHB10207 ss-3</strain>
    </source>
</reference>
<dbReference type="AlphaFoldDB" id="A0A166D9J9"/>
<organism evidence="2 3">
    <name type="scientific">Sistotremastrum suecicum HHB10207 ss-3</name>
    <dbReference type="NCBI Taxonomy" id="1314776"/>
    <lineage>
        <taxon>Eukaryota</taxon>
        <taxon>Fungi</taxon>
        <taxon>Dikarya</taxon>
        <taxon>Basidiomycota</taxon>
        <taxon>Agaricomycotina</taxon>
        <taxon>Agaricomycetes</taxon>
        <taxon>Sistotremastrales</taxon>
        <taxon>Sistotremastraceae</taxon>
        <taxon>Sistotremastrum</taxon>
    </lineage>
</organism>
<evidence type="ECO:0000256" key="1">
    <source>
        <dbReference type="SAM" id="MobiDB-lite"/>
    </source>
</evidence>
<gene>
    <name evidence="2" type="ORF">SISSUDRAFT_1047228</name>
</gene>